<dbReference type="EMBL" id="QTSX02000007">
    <property type="protein sequence ID" value="KAJ9090389.1"/>
    <property type="molecule type" value="Genomic_DNA"/>
</dbReference>
<reference evidence="1" key="1">
    <citation type="submission" date="2022-04" db="EMBL/GenBank/DDBJ databases">
        <title>Genome of the entomopathogenic fungus Entomophthora muscae.</title>
        <authorList>
            <person name="Elya C."/>
            <person name="Lovett B.R."/>
            <person name="Lee E."/>
            <person name="Macias A.M."/>
            <person name="Hajek A.E."/>
            <person name="De Bivort B.L."/>
            <person name="Kasson M.T."/>
            <person name="De Fine Licht H.H."/>
            <person name="Stajich J.E."/>
        </authorList>
    </citation>
    <scope>NUCLEOTIDE SEQUENCE</scope>
    <source>
        <strain evidence="1">Berkeley</strain>
    </source>
</reference>
<protein>
    <submittedName>
        <fullName evidence="1">Uncharacterized protein</fullName>
    </submittedName>
</protein>
<keyword evidence="2" id="KW-1185">Reference proteome</keyword>
<dbReference type="Proteomes" id="UP001165960">
    <property type="component" value="Unassembled WGS sequence"/>
</dbReference>
<accession>A0ACC2UUJ2</accession>
<evidence type="ECO:0000313" key="2">
    <source>
        <dbReference type="Proteomes" id="UP001165960"/>
    </source>
</evidence>
<comment type="caution">
    <text evidence="1">The sequence shown here is derived from an EMBL/GenBank/DDBJ whole genome shotgun (WGS) entry which is preliminary data.</text>
</comment>
<name>A0ACC2UUJ2_9FUNG</name>
<evidence type="ECO:0000313" key="1">
    <source>
        <dbReference type="EMBL" id="KAJ9090389.1"/>
    </source>
</evidence>
<gene>
    <name evidence="1" type="ORF">DSO57_1003122</name>
</gene>
<sequence length="116" mass="13028">MRYPATIRSFPPSSPLKTTHVSAQHAQSPSTPPYPTLKFNSAGNPFQAIDTESIPPSEFNATVISFPTHRPCQLQLRQIILAIHLTHQLNQTCKRTEQKYNLLVSPTLMDAIYILD</sequence>
<organism evidence="1 2">
    <name type="scientific">Entomophthora muscae</name>
    <dbReference type="NCBI Taxonomy" id="34485"/>
    <lineage>
        <taxon>Eukaryota</taxon>
        <taxon>Fungi</taxon>
        <taxon>Fungi incertae sedis</taxon>
        <taxon>Zoopagomycota</taxon>
        <taxon>Entomophthoromycotina</taxon>
        <taxon>Entomophthoromycetes</taxon>
        <taxon>Entomophthorales</taxon>
        <taxon>Entomophthoraceae</taxon>
        <taxon>Entomophthora</taxon>
    </lineage>
</organism>
<proteinExistence type="predicted"/>